<evidence type="ECO:0000313" key="21">
    <source>
        <dbReference type="RefSeq" id="XP_032800460.1"/>
    </source>
</evidence>
<dbReference type="GO" id="GO:0016323">
    <property type="term" value="C:basolateral plasma membrane"/>
    <property type="evidence" value="ECO:0007669"/>
    <property type="project" value="UniProtKB-SubCell"/>
</dbReference>
<evidence type="ECO:0000259" key="19">
    <source>
        <dbReference type="PROSITE" id="PS50835"/>
    </source>
</evidence>
<evidence type="ECO:0000256" key="11">
    <source>
        <dbReference type="ARBA" id="ARBA00023136"/>
    </source>
</evidence>
<accession>A0AAJ7SKN9</accession>
<dbReference type="InterPro" id="IPR013783">
    <property type="entry name" value="Ig-like_fold"/>
</dbReference>
<organism evidence="20 21">
    <name type="scientific">Petromyzon marinus</name>
    <name type="common">Sea lamprey</name>
    <dbReference type="NCBI Taxonomy" id="7757"/>
    <lineage>
        <taxon>Eukaryota</taxon>
        <taxon>Metazoa</taxon>
        <taxon>Chordata</taxon>
        <taxon>Craniata</taxon>
        <taxon>Vertebrata</taxon>
        <taxon>Cyclostomata</taxon>
        <taxon>Hyperoartia</taxon>
        <taxon>Petromyzontiformes</taxon>
        <taxon>Petromyzontidae</taxon>
        <taxon>Petromyzon</taxon>
    </lineage>
</organism>
<dbReference type="InterPro" id="IPR003598">
    <property type="entry name" value="Ig_sub2"/>
</dbReference>
<dbReference type="AlphaFoldDB" id="A0AAJ7SKN9"/>
<evidence type="ECO:0000256" key="1">
    <source>
        <dbReference type="ARBA" id="ARBA00004435"/>
    </source>
</evidence>
<proteinExistence type="predicted"/>
<evidence type="ECO:0000256" key="9">
    <source>
        <dbReference type="ARBA" id="ARBA00022949"/>
    </source>
</evidence>
<keyword evidence="6" id="KW-0732">Signal</keyword>
<dbReference type="Pfam" id="PF07686">
    <property type="entry name" value="V-set"/>
    <property type="match status" value="1"/>
</dbReference>
<evidence type="ECO:0000256" key="8">
    <source>
        <dbReference type="ARBA" id="ARBA00022889"/>
    </source>
</evidence>
<dbReference type="PANTHER" id="PTHR44468:SF3">
    <property type="entry name" value="COXSACKIEVIRUS AND ADENOVIRUS RECEPTOR"/>
    <property type="match status" value="1"/>
</dbReference>
<evidence type="ECO:0000256" key="2">
    <source>
        <dbReference type="ARBA" id="ARBA00004536"/>
    </source>
</evidence>
<keyword evidence="14" id="KW-0325">Glycoprotein</keyword>
<reference evidence="21" key="1">
    <citation type="submission" date="2025-08" db="UniProtKB">
        <authorList>
            <consortium name="RefSeq"/>
        </authorList>
    </citation>
    <scope>IDENTIFICATION</scope>
    <source>
        <tissue evidence="21">Sperm</tissue>
    </source>
</reference>
<dbReference type="SUPFAM" id="SSF48726">
    <property type="entry name" value="Immunoglobulin"/>
    <property type="match status" value="2"/>
</dbReference>
<keyword evidence="9" id="KW-0965">Cell junction</keyword>
<dbReference type="InterPro" id="IPR052307">
    <property type="entry name" value="EJ_Adhesion_Regulator"/>
</dbReference>
<keyword evidence="8" id="KW-0130">Cell adhesion</keyword>
<dbReference type="PROSITE" id="PS50835">
    <property type="entry name" value="IG_LIKE"/>
    <property type="match status" value="2"/>
</dbReference>
<dbReference type="GO" id="GO:0034109">
    <property type="term" value="P:homotypic cell-cell adhesion"/>
    <property type="evidence" value="ECO:0007669"/>
    <property type="project" value="TreeGrafter"/>
</dbReference>
<dbReference type="RefSeq" id="XP_032800460.1">
    <property type="nucleotide sequence ID" value="XM_032944569.1"/>
</dbReference>
<evidence type="ECO:0000256" key="14">
    <source>
        <dbReference type="ARBA" id="ARBA00023180"/>
    </source>
</evidence>
<dbReference type="Pfam" id="PF13927">
    <property type="entry name" value="Ig_3"/>
    <property type="match status" value="1"/>
</dbReference>
<evidence type="ECO:0000256" key="7">
    <source>
        <dbReference type="ARBA" id="ARBA00022737"/>
    </source>
</evidence>
<dbReference type="CDD" id="cd00096">
    <property type="entry name" value="Ig"/>
    <property type="match status" value="1"/>
</dbReference>
<dbReference type="KEGG" id="pmrn:116937461"/>
<keyword evidence="7" id="KW-0677">Repeat</keyword>
<dbReference type="InterPro" id="IPR013106">
    <property type="entry name" value="Ig_V-set"/>
</dbReference>
<keyword evidence="10 18" id="KW-1133">Transmembrane helix</keyword>
<sequence length="315" mass="33219">MEKVQGETVVLGCTWTGDPTDTEVLDVEWFLQMPTTNIYVATFAGGEGHIYPDFASRVRFARNATRRDASLQIAGLRASDAGVYTCKVKFGTFIKLETIRLTVLVKPSQPSCVVNGSLQQGEELSLQCLSTEGTSPIRYRWSKAGGEEGPSPSVLGGTLRISNASESHAETYRCNASNRVGWRSCVVTLSLVSPSANAGVVTGAVMGVLLLLVVVAAIGFLVLYPLLKRKAAWDRDYRHNDIRIDDCPPVSMCRPPTPATRDPPGTGTSVGLPAPAPPDGLPALRRALGGSPHGRAEGRAGAGASSGARGGESGP</sequence>
<dbReference type="GO" id="GO:0014704">
    <property type="term" value="C:intercalated disc"/>
    <property type="evidence" value="ECO:0007669"/>
    <property type="project" value="TreeGrafter"/>
</dbReference>
<keyword evidence="4" id="KW-1003">Cell membrane</keyword>
<gene>
    <name evidence="21" type="primary">LOC116937461</name>
</gene>
<evidence type="ECO:0000256" key="6">
    <source>
        <dbReference type="ARBA" id="ARBA00022729"/>
    </source>
</evidence>
<keyword evidence="3" id="KW-0796">Tight junction</keyword>
<dbReference type="InterPro" id="IPR007110">
    <property type="entry name" value="Ig-like_dom"/>
</dbReference>
<dbReference type="Gene3D" id="2.60.40.10">
    <property type="entry name" value="Immunoglobulins"/>
    <property type="match status" value="2"/>
</dbReference>
<feature type="transmembrane region" description="Helical" evidence="18">
    <location>
        <begin position="200"/>
        <end position="227"/>
    </location>
</feature>
<name>A0AAJ7SKN9_PETMA</name>
<evidence type="ECO:0000256" key="10">
    <source>
        <dbReference type="ARBA" id="ARBA00022989"/>
    </source>
</evidence>
<protein>
    <submittedName>
        <fullName evidence="21">Coxsackievirus and adenovirus receptor homolog</fullName>
    </submittedName>
</protein>
<dbReference type="SMART" id="SM00409">
    <property type="entry name" value="IG"/>
    <property type="match status" value="2"/>
</dbReference>
<evidence type="ECO:0000256" key="5">
    <source>
        <dbReference type="ARBA" id="ARBA00022692"/>
    </source>
</evidence>
<feature type="domain" description="Ig-like" evidence="19">
    <location>
        <begin position="1"/>
        <end position="102"/>
    </location>
</feature>
<dbReference type="GO" id="GO:0050839">
    <property type="term" value="F:cell adhesion molecule binding"/>
    <property type="evidence" value="ECO:0007669"/>
    <property type="project" value="TreeGrafter"/>
</dbReference>
<keyword evidence="20" id="KW-1185">Reference proteome</keyword>
<evidence type="ECO:0000256" key="16">
    <source>
        <dbReference type="ARBA" id="ARBA00023768"/>
    </source>
</evidence>
<keyword evidence="5 18" id="KW-0812">Transmembrane</keyword>
<keyword evidence="15" id="KW-0393">Immunoglobulin domain</keyword>
<keyword evidence="11 18" id="KW-0472">Membrane</keyword>
<dbReference type="SMART" id="SM00408">
    <property type="entry name" value="IGc2"/>
    <property type="match status" value="2"/>
</dbReference>
<keyword evidence="12" id="KW-1015">Disulfide bond</keyword>
<feature type="domain" description="Ig-like" evidence="19">
    <location>
        <begin position="110"/>
        <end position="190"/>
    </location>
</feature>
<dbReference type="PANTHER" id="PTHR44468">
    <property type="entry name" value="COXSACKIEVIRUS AND ADENOVIRUS RECEPTOR-RELATED"/>
    <property type="match status" value="1"/>
</dbReference>
<dbReference type="InterPro" id="IPR003599">
    <property type="entry name" value="Ig_sub"/>
</dbReference>
<evidence type="ECO:0000256" key="15">
    <source>
        <dbReference type="ARBA" id="ARBA00023319"/>
    </source>
</evidence>
<dbReference type="GO" id="GO:0005912">
    <property type="term" value="C:adherens junction"/>
    <property type="evidence" value="ECO:0007669"/>
    <property type="project" value="UniProtKB-SubCell"/>
</dbReference>
<evidence type="ECO:0000256" key="4">
    <source>
        <dbReference type="ARBA" id="ARBA00022475"/>
    </source>
</evidence>
<keyword evidence="13 21" id="KW-0675">Receptor</keyword>
<evidence type="ECO:0000256" key="12">
    <source>
        <dbReference type="ARBA" id="ARBA00023157"/>
    </source>
</evidence>
<dbReference type="GO" id="GO:0005923">
    <property type="term" value="C:bicellular tight junction"/>
    <property type="evidence" value="ECO:0007669"/>
    <property type="project" value="UniProtKB-SubCell"/>
</dbReference>
<comment type="subcellular location">
    <subcellularLocation>
        <location evidence="16">Basolateral cell membrane</location>
        <topology evidence="16">Single-pass type I membrane protein</topology>
    </subcellularLocation>
    <subcellularLocation>
        <location evidence="2">Cell junction</location>
        <location evidence="2">Adherens junction</location>
    </subcellularLocation>
    <subcellularLocation>
        <location evidence="1">Cell junction</location>
        <location evidence="1">Tight junction</location>
    </subcellularLocation>
</comment>
<feature type="region of interest" description="Disordered" evidence="17">
    <location>
        <begin position="253"/>
        <end position="315"/>
    </location>
</feature>
<evidence type="ECO:0000256" key="3">
    <source>
        <dbReference type="ARBA" id="ARBA00022427"/>
    </source>
</evidence>
<evidence type="ECO:0000256" key="13">
    <source>
        <dbReference type="ARBA" id="ARBA00023170"/>
    </source>
</evidence>
<evidence type="ECO:0000256" key="18">
    <source>
        <dbReference type="SAM" id="Phobius"/>
    </source>
</evidence>
<dbReference type="SMART" id="SM00406">
    <property type="entry name" value="IGv"/>
    <property type="match status" value="1"/>
</dbReference>
<evidence type="ECO:0000313" key="20">
    <source>
        <dbReference type="Proteomes" id="UP001318040"/>
    </source>
</evidence>
<evidence type="ECO:0000256" key="17">
    <source>
        <dbReference type="SAM" id="MobiDB-lite"/>
    </source>
</evidence>
<dbReference type="Proteomes" id="UP001318040">
    <property type="component" value="Unplaced"/>
</dbReference>
<dbReference type="InterPro" id="IPR036179">
    <property type="entry name" value="Ig-like_dom_sf"/>
</dbReference>